<sequence>MRTDIEQRLGTYYRTQSSEKNERKIQDCDISILGMIDEIQIHIGNVTCSRFVQRTKMWHTNGKECVTSIINRAAVIRTRGKSGGDVILRREECFRKTTKMWDTNGKECVTSIINRAAVIRTRGKSGGDVILRREECFRKTSKMWDTSGEQCVPSIINRAAVIKKRGKSGGEGSKQIYRPEGIDDNQPVEIDLQEHRGSLEQDRDKRCCGDTERRTSFQRDNRSGRVPNGFNAIDSLSHGSCSANGIIADIQFTALC</sequence>
<name>A0A310SNS6_9HYME</name>
<evidence type="ECO:0000313" key="2">
    <source>
        <dbReference type="EMBL" id="OAD55845.1"/>
    </source>
</evidence>
<feature type="compositionally biased region" description="Basic and acidic residues" evidence="1">
    <location>
        <begin position="192"/>
        <end position="223"/>
    </location>
</feature>
<protein>
    <submittedName>
        <fullName evidence="2">Uncharacterized protein</fullName>
    </submittedName>
</protein>
<evidence type="ECO:0000256" key="1">
    <source>
        <dbReference type="SAM" id="MobiDB-lite"/>
    </source>
</evidence>
<reference evidence="2 3" key="1">
    <citation type="submission" date="2015-07" db="EMBL/GenBank/DDBJ databases">
        <title>The genome of Eufriesea mexicana.</title>
        <authorList>
            <person name="Pan H."/>
            <person name="Kapheim K."/>
        </authorList>
    </citation>
    <scope>NUCLEOTIDE SEQUENCE [LARGE SCALE GENOMIC DNA]</scope>
    <source>
        <strain evidence="2">0111107269</strain>
        <tissue evidence="2">Whole body</tissue>
    </source>
</reference>
<evidence type="ECO:0000313" key="3">
    <source>
        <dbReference type="Proteomes" id="UP000250275"/>
    </source>
</evidence>
<dbReference type="AlphaFoldDB" id="A0A310SNS6"/>
<keyword evidence="3" id="KW-1185">Reference proteome</keyword>
<organism evidence="2 3">
    <name type="scientific">Eufriesea mexicana</name>
    <dbReference type="NCBI Taxonomy" id="516756"/>
    <lineage>
        <taxon>Eukaryota</taxon>
        <taxon>Metazoa</taxon>
        <taxon>Ecdysozoa</taxon>
        <taxon>Arthropoda</taxon>
        <taxon>Hexapoda</taxon>
        <taxon>Insecta</taxon>
        <taxon>Pterygota</taxon>
        <taxon>Neoptera</taxon>
        <taxon>Endopterygota</taxon>
        <taxon>Hymenoptera</taxon>
        <taxon>Apocrita</taxon>
        <taxon>Aculeata</taxon>
        <taxon>Apoidea</taxon>
        <taxon>Anthophila</taxon>
        <taxon>Apidae</taxon>
        <taxon>Eufriesea</taxon>
    </lineage>
</organism>
<proteinExistence type="predicted"/>
<dbReference type="Proteomes" id="UP000250275">
    <property type="component" value="Unassembled WGS sequence"/>
</dbReference>
<accession>A0A310SNS6</accession>
<feature type="region of interest" description="Disordered" evidence="1">
    <location>
        <begin position="164"/>
        <end position="225"/>
    </location>
</feature>
<dbReference type="EMBL" id="KQ762473">
    <property type="protein sequence ID" value="OAD55845.1"/>
    <property type="molecule type" value="Genomic_DNA"/>
</dbReference>
<gene>
    <name evidence="2" type="ORF">WN48_04255</name>
</gene>